<sequence length="384" mass="40649">MQDSAFAPPLAGVRVIEFAGIGPGPFAGMMLADMGAEVIRIDRAGATDPQIAQEFMARGRRSIALDLKNPQAVAVALRLIETADALIEGFRPGVMERLGLGPDVALAANPRLVYGRMTGWGQTGPISHTAGHDLNYIALSGALWASGPGDGKPAFPLNLLGDFGGGGMMLAFGIASGLLKAARTGRGDVVDAAISDGTTTLMSMIYSRIAMGRWSDRRQDNYLDGGAPWYDVYECADGHWITIGALEPKFWQVLLDRLGLDATQLGDRADRSTWPATRQLLTALFLSQPRAHWTELLEGTDACFAPVLSPAEAPSHPHNQARAVFAPDGPTQPMPAPRFRDAAQPLPAPASQPGTDSRAVLEQAGYAPDKIAELFAAGAVSDAR</sequence>
<keyword evidence="3" id="KW-1185">Reference proteome</keyword>
<dbReference type="Pfam" id="PF02515">
    <property type="entry name" value="CoA_transf_3"/>
    <property type="match status" value="1"/>
</dbReference>
<dbReference type="Gene3D" id="3.30.1540.10">
    <property type="entry name" value="formyl-coa transferase, domain 3"/>
    <property type="match status" value="1"/>
</dbReference>
<dbReference type="SUPFAM" id="SSF89796">
    <property type="entry name" value="CoA-transferase family III (CaiB/BaiF)"/>
    <property type="match status" value="1"/>
</dbReference>
<dbReference type="InterPro" id="IPR044855">
    <property type="entry name" value="CoA-Trfase_III_dom3_sf"/>
</dbReference>
<evidence type="ECO:0000313" key="2">
    <source>
        <dbReference type="EMBL" id="THD71777.1"/>
    </source>
</evidence>
<dbReference type="InterPro" id="IPR003673">
    <property type="entry name" value="CoA-Trfase_fam_III"/>
</dbReference>
<dbReference type="PANTHER" id="PTHR48228:SF5">
    <property type="entry name" value="ALPHA-METHYLACYL-COA RACEMASE"/>
    <property type="match status" value="1"/>
</dbReference>
<feature type="compositionally biased region" description="Low complexity" evidence="1">
    <location>
        <begin position="342"/>
        <end position="353"/>
    </location>
</feature>
<dbReference type="InterPro" id="IPR050509">
    <property type="entry name" value="CoA-transferase_III"/>
</dbReference>
<proteinExistence type="predicted"/>
<protein>
    <submittedName>
        <fullName evidence="2">CoA transferase</fullName>
    </submittedName>
</protein>
<dbReference type="OrthoDB" id="7208981at2"/>
<accession>A0A4S3M7F2</accession>
<dbReference type="InterPro" id="IPR023606">
    <property type="entry name" value="CoA-Trfase_III_dom_1_sf"/>
</dbReference>
<dbReference type="RefSeq" id="WP_136340423.1">
    <property type="nucleotide sequence ID" value="NZ_SSMD01000010.1"/>
</dbReference>
<name>A0A4S3M7F2_9RHOB</name>
<feature type="region of interest" description="Disordered" evidence="1">
    <location>
        <begin position="324"/>
        <end position="356"/>
    </location>
</feature>
<comment type="caution">
    <text evidence="2">The sequence shown here is derived from an EMBL/GenBank/DDBJ whole genome shotgun (WGS) entry which is preliminary data.</text>
</comment>
<gene>
    <name evidence="2" type="ORF">E7681_16805</name>
</gene>
<evidence type="ECO:0000256" key="1">
    <source>
        <dbReference type="SAM" id="MobiDB-lite"/>
    </source>
</evidence>
<dbReference type="AlphaFoldDB" id="A0A4S3M7F2"/>
<evidence type="ECO:0000313" key="3">
    <source>
        <dbReference type="Proteomes" id="UP000306113"/>
    </source>
</evidence>
<dbReference type="PANTHER" id="PTHR48228">
    <property type="entry name" value="SUCCINYL-COA--D-CITRAMALATE COA-TRANSFERASE"/>
    <property type="match status" value="1"/>
</dbReference>
<organism evidence="2 3">
    <name type="scientific">Thalassobius vesicularis</name>
    <dbReference type="NCBI Taxonomy" id="1294297"/>
    <lineage>
        <taxon>Bacteria</taxon>
        <taxon>Pseudomonadati</taxon>
        <taxon>Pseudomonadota</taxon>
        <taxon>Alphaproteobacteria</taxon>
        <taxon>Rhodobacterales</taxon>
        <taxon>Roseobacteraceae</taxon>
        <taxon>Thalassovita</taxon>
    </lineage>
</organism>
<reference evidence="2 3" key="1">
    <citation type="submission" date="2019-04" db="EMBL/GenBank/DDBJ databases">
        <title>Draft genome sequence of Youngimonas vesicularis.</title>
        <authorList>
            <person name="Hameed A."/>
        </authorList>
    </citation>
    <scope>NUCLEOTIDE SEQUENCE [LARGE SCALE GENOMIC DNA]</scope>
    <source>
        <strain evidence="2 3">CC-AMW-E</strain>
    </source>
</reference>
<dbReference type="Proteomes" id="UP000306113">
    <property type="component" value="Unassembled WGS sequence"/>
</dbReference>
<dbReference type="Gene3D" id="3.40.50.10540">
    <property type="entry name" value="Crotonobetainyl-coa:carnitine coa-transferase, domain 1"/>
    <property type="match status" value="1"/>
</dbReference>
<dbReference type="EMBL" id="SSMD01000010">
    <property type="protein sequence ID" value="THD71777.1"/>
    <property type="molecule type" value="Genomic_DNA"/>
</dbReference>
<keyword evidence="2" id="KW-0808">Transferase</keyword>
<dbReference type="GO" id="GO:0016740">
    <property type="term" value="F:transferase activity"/>
    <property type="evidence" value="ECO:0007669"/>
    <property type="project" value="UniProtKB-KW"/>
</dbReference>